<feature type="chain" id="PRO_5042143594" description="Protein RFT1 homolog" evidence="3">
    <location>
        <begin position="18"/>
        <end position="260"/>
    </location>
</feature>
<feature type="transmembrane region" description="Helical" evidence="2">
    <location>
        <begin position="119"/>
        <end position="139"/>
    </location>
</feature>
<evidence type="ECO:0000256" key="2">
    <source>
        <dbReference type="SAM" id="Phobius"/>
    </source>
</evidence>
<dbReference type="Proteomes" id="UP001285441">
    <property type="component" value="Unassembled WGS sequence"/>
</dbReference>
<evidence type="ECO:0000256" key="3">
    <source>
        <dbReference type="SAM" id="SignalP"/>
    </source>
</evidence>
<feature type="transmembrane region" description="Helical" evidence="2">
    <location>
        <begin position="209"/>
        <end position="232"/>
    </location>
</feature>
<keyword evidence="2" id="KW-0812">Transmembrane</keyword>
<feature type="transmembrane region" description="Helical" evidence="2">
    <location>
        <begin position="151"/>
        <end position="170"/>
    </location>
</feature>
<dbReference type="GO" id="GO:0015369">
    <property type="term" value="F:calcium:proton antiporter activity"/>
    <property type="evidence" value="ECO:0007669"/>
    <property type="project" value="TreeGrafter"/>
</dbReference>
<name>A0AAE0U917_9PEZI</name>
<dbReference type="PANTHER" id="PTHR31503:SF22">
    <property type="entry name" value="VACUOLAR CALCIUM ION TRANSPORTER"/>
    <property type="match status" value="1"/>
</dbReference>
<dbReference type="AlphaFoldDB" id="A0AAE0U917"/>
<evidence type="ECO:0000313" key="5">
    <source>
        <dbReference type="Proteomes" id="UP001285441"/>
    </source>
</evidence>
<evidence type="ECO:0000313" key="4">
    <source>
        <dbReference type="EMBL" id="KAK3394989.1"/>
    </source>
</evidence>
<keyword evidence="2" id="KW-1133">Transmembrane helix</keyword>
<reference evidence="4" key="1">
    <citation type="journal article" date="2023" name="Mol. Phylogenet. Evol.">
        <title>Genome-scale phylogeny and comparative genomics of the fungal order Sordariales.</title>
        <authorList>
            <person name="Hensen N."/>
            <person name="Bonometti L."/>
            <person name="Westerberg I."/>
            <person name="Brannstrom I.O."/>
            <person name="Guillou S."/>
            <person name="Cros-Aarteil S."/>
            <person name="Calhoun S."/>
            <person name="Haridas S."/>
            <person name="Kuo A."/>
            <person name="Mondo S."/>
            <person name="Pangilinan J."/>
            <person name="Riley R."/>
            <person name="LaButti K."/>
            <person name="Andreopoulos B."/>
            <person name="Lipzen A."/>
            <person name="Chen C."/>
            <person name="Yan M."/>
            <person name="Daum C."/>
            <person name="Ng V."/>
            <person name="Clum A."/>
            <person name="Steindorff A."/>
            <person name="Ohm R.A."/>
            <person name="Martin F."/>
            <person name="Silar P."/>
            <person name="Natvig D.O."/>
            <person name="Lalanne C."/>
            <person name="Gautier V."/>
            <person name="Ament-Velasquez S.L."/>
            <person name="Kruys A."/>
            <person name="Hutchinson M.I."/>
            <person name="Powell A.J."/>
            <person name="Barry K."/>
            <person name="Miller A.N."/>
            <person name="Grigoriev I.V."/>
            <person name="Debuchy R."/>
            <person name="Gladieux P."/>
            <person name="Hiltunen Thoren M."/>
            <person name="Johannesson H."/>
        </authorList>
    </citation>
    <scope>NUCLEOTIDE SEQUENCE</scope>
    <source>
        <strain evidence="4">CBS 232.78</strain>
    </source>
</reference>
<accession>A0AAE0U917</accession>
<keyword evidence="2" id="KW-0472">Membrane</keyword>
<protein>
    <recommendedName>
        <fullName evidence="6">Protein RFT1 homolog</fullName>
    </recommendedName>
</protein>
<evidence type="ECO:0000256" key="1">
    <source>
        <dbReference type="ARBA" id="ARBA00023065"/>
    </source>
</evidence>
<feature type="signal peptide" evidence="3">
    <location>
        <begin position="1"/>
        <end position="17"/>
    </location>
</feature>
<keyword evidence="5" id="KW-1185">Reference proteome</keyword>
<keyword evidence="1" id="KW-0813">Transport</keyword>
<keyword evidence="1" id="KW-0406">Ion transport</keyword>
<gene>
    <name evidence="4" type="ORF">B0H63DRAFT_445065</name>
</gene>
<organism evidence="4 5">
    <name type="scientific">Podospora didyma</name>
    <dbReference type="NCBI Taxonomy" id="330526"/>
    <lineage>
        <taxon>Eukaryota</taxon>
        <taxon>Fungi</taxon>
        <taxon>Dikarya</taxon>
        <taxon>Ascomycota</taxon>
        <taxon>Pezizomycotina</taxon>
        <taxon>Sordariomycetes</taxon>
        <taxon>Sordariomycetidae</taxon>
        <taxon>Sordariales</taxon>
        <taxon>Podosporaceae</taxon>
        <taxon>Podospora</taxon>
    </lineage>
</organism>
<sequence>MACQMMMVWARAHRFWALCRCRCAASMVDRAALYLQATGVRLVLLLNQHSLFAEKFATNCGFEMGSMFLAVFGSMGESLVRFSALYRSEVEIARTSISGAILVNLEQTFYNSATEITSYHIPVTLSLFLALEIILAAGGGSQPISPSSISLSSKITAPTFLVIYIAMLFFQLRTHPQLFVASTDEEVSELDEEYHDETLGDPDVGAKTAAAAFVILSAAIVICADSMIVALGQVCDTHHISRGLVEKLGFQYFSVWGRGT</sequence>
<dbReference type="GO" id="GO:0000329">
    <property type="term" value="C:fungal-type vacuole membrane"/>
    <property type="evidence" value="ECO:0007669"/>
    <property type="project" value="TreeGrafter"/>
</dbReference>
<comment type="caution">
    <text evidence="4">The sequence shown here is derived from an EMBL/GenBank/DDBJ whole genome shotgun (WGS) entry which is preliminary data.</text>
</comment>
<proteinExistence type="predicted"/>
<reference evidence="4" key="2">
    <citation type="submission" date="2023-06" db="EMBL/GenBank/DDBJ databases">
        <authorList>
            <consortium name="Lawrence Berkeley National Laboratory"/>
            <person name="Haridas S."/>
            <person name="Hensen N."/>
            <person name="Bonometti L."/>
            <person name="Westerberg I."/>
            <person name="Brannstrom I.O."/>
            <person name="Guillou S."/>
            <person name="Cros-Aarteil S."/>
            <person name="Calhoun S."/>
            <person name="Kuo A."/>
            <person name="Mondo S."/>
            <person name="Pangilinan J."/>
            <person name="Riley R."/>
            <person name="LaButti K."/>
            <person name="Andreopoulos B."/>
            <person name="Lipzen A."/>
            <person name="Chen C."/>
            <person name="Yanf M."/>
            <person name="Daum C."/>
            <person name="Ng V."/>
            <person name="Clum A."/>
            <person name="Steindorff A."/>
            <person name="Ohm R."/>
            <person name="Martin F."/>
            <person name="Silar P."/>
            <person name="Natvig D."/>
            <person name="Lalanne C."/>
            <person name="Gautier V."/>
            <person name="Ament-velasquez S.L."/>
            <person name="Kruys A."/>
            <person name="Hutchinson M.I."/>
            <person name="Powell A.J."/>
            <person name="Barry K."/>
            <person name="Miller A.N."/>
            <person name="Grigoriev I.V."/>
            <person name="Debuchy R."/>
            <person name="Gladieux P."/>
            <person name="Thoren M.H."/>
            <person name="Johannesson H."/>
        </authorList>
    </citation>
    <scope>NUCLEOTIDE SEQUENCE</scope>
    <source>
        <strain evidence="4">CBS 232.78</strain>
    </source>
</reference>
<dbReference type="InterPro" id="IPR004713">
    <property type="entry name" value="CaH_exchang"/>
</dbReference>
<dbReference type="EMBL" id="JAULSW010000001">
    <property type="protein sequence ID" value="KAK3394989.1"/>
    <property type="molecule type" value="Genomic_DNA"/>
</dbReference>
<keyword evidence="3" id="KW-0732">Signal</keyword>
<evidence type="ECO:0008006" key="6">
    <source>
        <dbReference type="Google" id="ProtNLM"/>
    </source>
</evidence>
<dbReference type="PANTHER" id="PTHR31503">
    <property type="entry name" value="VACUOLAR CALCIUM ION TRANSPORTER"/>
    <property type="match status" value="1"/>
</dbReference>
<dbReference type="GO" id="GO:0006874">
    <property type="term" value="P:intracellular calcium ion homeostasis"/>
    <property type="evidence" value="ECO:0007669"/>
    <property type="project" value="TreeGrafter"/>
</dbReference>